<evidence type="ECO:0000313" key="2">
    <source>
        <dbReference type="EMBL" id="JAE27422.1"/>
    </source>
</evidence>
<dbReference type="EMBL" id="GBRH01170474">
    <property type="protein sequence ID" value="JAE27422.1"/>
    <property type="molecule type" value="Transcribed_RNA"/>
</dbReference>
<dbReference type="AlphaFoldDB" id="A0A0A9GSH5"/>
<proteinExistence type="predicted"/>
<evidence type="ECO:0000256" key="1">
    <source>
        <dbReference type="SAM" id="MobiDB-lite"/>
    </source>
</evidence>
<name>A0A0A9GSH5_ARUDO</name>
<feature type="region of interest" description="Disordered" evidence="1">
    <location>
        <begin position="1"/>
        <end position="31"/>
    </location>
</feature>
<accession>A0A0A9GSH5</accession>
<sequence>MQKKQNANKIGREKLAQKNLSNLRTHKASTRTITSSSVLQFNYLRKVSAVTVYVFFSDSHSIIP</sequence>
<reference evidence="2" key="1">
    <citation type="submission" date="2014-09" db="EMBL/GenBank/DDBJ databases">
        <authorList>
            <person name="Magalhaes I.L.F."/>
            <person name="Oliveira U."/>
            <person name="Santos F.R."/>
            <person name="Vidigal T.H.D.A."/>
            <person name="Brescovit A.D."/>
            <person name="Santos A.J."/>
        </authorList>
    </citation>
    <scope>NUCLEOTIDE SEQUENCE</scope>
    <source>
        <tissue evidence="2">Shoot tissue taken approximately 20 cm above the soil surface</tissue>
    </source>
</reference>
<reference evidence="2" key="2">
    <citation type="journal article" date="2015" name="Data Brief">
        <title>Shoot transcriptome of the giant reed, Arundo donax.</title>
        <authorList>
            <person name="Barrero R.A."/>
            <person name="Guerrero F.D."/>
            <person name="Moolhuijzen P."/>
            <person name="Goolsby J.A."/>
            <person name="Tidwell J."/>
            <person name="Bellgard S.E."/>
            <person name="Bellgard M.I."/>
        </authorList>
    </citation>
    <scope>NUCLEOTIDE SEQUENCE</scope>
    <source>
        <tissue evidence="2">Shoot tissue taken approximately 20 cm above the soil surface</tissue>
    </source>
</reference>
<protein>
    <submittedName>
        <fullName evidence="2">Uncharacterized protein</fullName>
    </submittedName>
</protein>
<organism evidence="2">
    <name type="scientific">Arundo donax</name>
    <name type="common">Giant reed</name>
    <name type="synonym">Donax arundinaceus</name>
    <dbReference type="NCBI Taxonomy" id="35708"/>
    <lineage>
        <taxon>Eukaryota</taxon>
        <taxon>Viridiplantae</taxon>
        <taxon>Streptophyta</taxon>
        <taxon>Embryophyta</taxon>
        <taxon>Tracheophyta</taxon>
        <taxon>Spermatophyta</taxon>
        <taxon>Magnoliopsida</taxon>
        <taxon>Liliopsida</taxon>
        <taxon>Poales</taxon>
        <taxon>Poaceae</taxon>
        <taxon>PACMAD clade</taxon>
        <taxon>Arundinoideae</taxon>
        <taxon>Arundineae</taxon>
        <taxon>Arundo</taxon>
    </lineage>
</organism>